<sequence length="434" mass="47569">MCARFSLLCVVLVAGCAQLSMSADDDFNPSRPTITKTTAKLLRLDCDLLRSMTTGWESLNQLEIQFKPRGCSKRVSLATITPGLESPKAPNLPPVAEVKGGTDCTSFPFDCRLRVLSTFPSNFVDRGAYYCVAVYNKTDGGTDSLEFGVNVDQTFVEDSQSHTDHIFSVTVVDVHKLVVAWNRSEWAGVTEASVVRMTLDGDGGLAERPRSLFRVVGQQSIAYGNVGVLLARHTPISTPAQQTKRSSEDEIDEVLDSRSIEITQSVYVLKDSCHEKCPQSCYVCQYVFSCELNHPRCIGEDAKLCFCQETDVTGGDGSEDFPLTKSHGTSPVREASSSENDDWSAARPLAVLMVFFLLLFLICLVLGVLHRSGRLCGNKYARELLCCPGGRGRHSQRRREPVHSSPSRSVDRDGGRSSESPGEEGRSFLPSSTD</sequence>
<keyword evidence="2" id="KW-0472">Membrane</keyword>
<keyword evidence="5" id="KW-1185">Reference proteome</keyword>
<feature type="chain" id="PRO_5044823292" evidence="3">
    <location>
        <begin position="23"/>
        <end position="434"/>
    </location>
</feature>
<name>A0ABD0LMR4_9CAEN</name>
<gene>
    <name evidence="4" type="ORF">BaRGS_00008395</name>
</gene>
<feature type="region of interest" description="Disordered" evidence="1">
    <location>
        <begin position="391"/>
        <end position="434"/>
    </location>
</feature>
<dbReference type="AlphaFoldDB" id="A0ABD0LMR4"/>
<proteinExistence type="predicted"/>
<feature type="signal peptide" evidence="3">
    <location>
        <begin position="1"/>
        <end position="22"/>
    </location>
</feature>
<reference evidence="4 5" key="1">
    <citation type="journal article" date="2023" name="Sci. Data">
        <title>Genome assembly of the Korean intertidal mud-creeper Batillaria attramentaria.</title>
        <authorList>
            <person name="Patra A.K."/>
            <person name="Ho P.T."/>
            <person name="Jun S."/>
            <person name="Lee S.J."/>
            <person name="Kim Y."/>
            <person name="Won Y.J."/>
        </authorList>
    </citation>
    <scope>NUCLEOTIDE SEQUENCE [LARGE SCALE GENOMIC DNA]</scope>
    <source>
        <strain evidence="4">Wonlab-2016</strain>
    </source>
</reference>
<dbReference type="PROSITE" id="PS51257">
    <property type="entry name" value="PROKAR_LIPOPROTEIN"/>
    <property type="match status" value="1"/>
</dbReference>
<comment type="caution">
    <text evidence="4">The sequence shown here is derived from an EMBL/GenBank/DDBJ whole genome shotgun (WGS) entry which is preliminary data.</text>
</comment>
<evidence type="ECO:0000256" key="1">
    <source>
        <dbReference type="SAM" id="MobiDB-lite"/>
    </source>
</evidence>
<dbReference type="Proteomes" id="UP001519460">
    <property type="component" value="Unassembled WGS sequence"/>
</dbReference>
<accession>A0ABD0LMR4</accession>
<keyword evidence="2" id="KW-0812">Transmembrane</keyword>
<evidence type="ECO:0000256" key="2">
    <source>
        <dbReference type="SAM" id="Phobius"/>
    </source>
</evidence>
<evidence type="ECO:0000256" key="3">
    <source>
        <dbReference type="SAM" id="SignalP"/>
    </source>
</evidence>
<dbReference type="EMBL" id="JACVVK020000037">
    <property type="protein sequence ID" value="KAK7500488.1"/>
    <property type="molecule type" value="Genomic_DNA"/>
</dbReference>
<organism evidence="4 5">
    <name type="scientific">Batillaria attramentaria</name>
    <dbReference type="NCBI Taxonomy" id="370345"/>
    <lineage>
        <taxon>Eukaryota</taxon>
        <taxon>Metazoa</taxon>
        <taxon>Spiralia</taxon>
        <taxon>Lophotrochozoa</taxon>
        <taxon>Mollusca</taxon>
        <taxon>Gastropoda</taxon>
        <taxon>Caenogastropoda</taxon>
        <taxon>Sorbeoconcha</taxon>
        <taxon>Cerithioidea</taxon>
        <taxon>Batillariidae</taxon>
        <taxon>Batillaria</taxon>
    </lineage>
</organism>
<feature type="region of interest" description="Disordered" evidence="1">
    <location>
        <begin position="318"/>
        <end position="339"/>
    </location>
</feature>
<evidence type="ECO:0000313" key="4">
    <source>
        <dbReference type="EMBL" id="KAK7500488.1"/>
    </source>
</evidence>
<keyword evidence="2" id="KW-1133">Transmembrane helix</keyword>
<protein>
    <submittedName>
        <fullName evidence="4">Uncharacterized protein</fullName>
    </submittedName>
</protein>
<evidence type="ECO:0000313" key="5">
    <source>
        <dbReference type="Proteomes" id="UP001519460"/>
    </source>
</evidence>
<feature type="transmembrane region" description="Helical" evidence="2">
    <location>
        <begin position="349"/>
        <end position="369"/>
    </location>
</feature>
<keyword evidence="3" id="KW-0732">Signal</keyword>